<dbReference type="AlphaFoldDB" id="A0AAP0P4J2"/>
<feature type="region of interest" description="Disordered" evidence="1">
    <location>
        <begin position="32"/>
        <end position="60"/>
    </location>
</feature>
<organism evidence="2 3">
    <name type="scientific">Stephania japonica</name>
    <dbReference type="NCBI Taxonomy" id="461633"/>
    <lineage>
        <taxon>Eukaryota</taxon>
        <taxon>Viridiplantae</taxon>
        <taxon>Streptophyta</taxon>
        <taxon>Embryophyta</taxon>
        <taxon>Tracheophyta</taxon>
        <taxon>Spermatophyta</taxon>
        <taxon>Magnoliopsida</taxon>
        <taxon>Ranunculales</taxon>
        <taxon>Menispermaceae</taxon>
        <taxon>Menispermoideae</taxon>
        <taxon>Cissampelideae</taxon>
        <taxon>Stephania</taxon>
    </lineage>
</organism>
<dbReference type="Proteomes" id="UP001417504">
    <property type="component" value="Unassembled WGS sequence"/>
</dbReference>
<comment type="caution">
    <text evidence="2">The sequence shown here is derived from an EMBL/GenBank/DDBJ whole genome shotgun (WGS) entry which is preliminary data.</text>
</comment>
<gene>
    <name evidence="2" type="ORF">Sjap_011219</name>
</gene>
<keyword evidence="3" id="KW-1185">Reference proteome</keyword>
<protein>
    <submittedName>
        <fullName evidence="2">Uncharacterized protein</fullName>
    </submittedName>
</protein>
<accession>A0AAP0P4J2</accession>
<evidence type="ECO:0000313" key="2">
    <source>
        <dbReference type="EMBL" id="KAK9130732.1"/>
    </source>
</evidence>
<sequence>MCGVLIEGVRHWQRLSDRLTFRKGEVRLPPIDSRGGELVLPSSPPPSVTSTRQRGPPTAGQEVAASLATRLGVKSGSGGVRELSLFLDRDRDGRRTLIFFKAAPLLLSKTLSSEFYDRRRSWSRTAAPWGVSHTSLPLPNLSPRHLARLPSARPLAILSPAGITVRHYNASMAVNLL</sequence>
<proteinExistence type="predicted"/>
<evidence type="ECO:0000256" key="1">
    <source>
        <dbReference type="SAM" id="MobiDB-lite"/>
    </source>
</evidence>
<name>A0AAP0P4J2_9MAGN</name>
<evidence type="ECO:0000313" key="3">
    <source>
        <dbReference type="Proteomes" id="UP001417504"/>
    </source>
</evidence>
<dbReference type="EMBL" id="JBBNAE010000004">
    <property type="protein sequence ID" value="KAK9130732.1"/>
    <property type="molecule type" value="Genomic_DNA"/>
</dbReference>
<reference evidence="2 3" key="1">
    <citation type="submission" date="2024-01" db="EMBL/GenBank/DDBJ databases">
        <title>Genome assemblies of Stephania.</title>
        <authorList>
            <person name="Yang L."/>
        </authorList>
    </citation>
    <scope>NUCLEOTIDE SEQUENCE [LARGE SCALE GENOMIC DNA]</scope>
    <source>
        <strain evidence="2">QJT</strain>
        <tissue evidence="2">Leaf</tissue>
    </source>
</reference>